<keyword evidence="4" id="KW-1185">Reference proteome</keyword>
<dbReference type="RefSeq" id="WP_126822906.1">
    <property type="nucleotide sequence ID" value="NZ_JACIDG010000001.1"/>
</dbReference>
<evidence type="ECO:0000313" key="4">
    <source>
        <dbReference type="Proteomes" id="UP000272004"/>
    </source>
</evidence>
<organism evidence="2 5">
    <name type="scientific">Rhizobium fabae</name>
    <dbReference type="NCBI Taxonomy" id="573179"/>
    <lineage>
        <taxon>Bacteria</taxon>
        <taxon>Pseudomonadati</taxon>
        <taxon>Pseudomonadota</taxon>
        <taxon>Alphaproteobacteria</taxon>
        <taxon>Hyphomicrobiales</taxon>
        <taxon>Rhizobiaceae</taxon>
        <taxon>Rhizobium/Agrobacterium group</taxon>
        <taxon>Rhizobium</taxon>
    </lineage>
</organism>
<sequence>MTTIRTLDPPWIARLRRLAKAATKGNAGYDKLSHAGSFLLRPLGNLGNRGRLITGQFIILAALLAFAAASASMSALAAASLVVAASSAATHPGYHPVPIRSRYARTTSVR</sequence>
<feature type="transmembrane region" description="Helical" evidence="1">
    <location>
        <begin position="57"/>
        <end position="85"/>
    </location>
</feature>
<dbReference type="Proteomes" id="UP000545490">
    <property type="component" value="Unassembled WGS sequence"/>
</dbReference>
<dbReference type="AlphaFoldDB" id="A0A7W6B7I8"/>
<dbReference type="EMBL" id="JACIDG010000001">
    <property type="protein sequence ID" value="MBB3912931.1"/>
    <property type="molecule type" value="Genomic_DNA"/>
</dbReference>
<gene>
    <name evidence="3" type="ORF">EFB14_03950</name>
    <name evidence="2" type="ORF">GGQ65_000186</name>
</gene>
<keyword evidence="1" id="KW-1133">Transmembrane helix</keyword>
<keyword evidence="1" id="KW-0812">Transmembrane</keyword>
<dbReference type="EMBL" id="RJJU01000003">
    <property type="protein sequence ID" value="RUM15222.1"/>
    <property type="molecule type" value="Genomic_DNA"/>
</dbReference>
<dbReference type="Proteomes" id="UP000272004">
    <property type="component" value="Unassembled WGS sequence"/>
</dbReference>
<reference evidence="3 4" key="1">
    <citation type="submission" date="2018-11" db="EMBL/GenBank/DDBJ databases">
        <authorList>
            <person name="Huo Y."/>
        </authorList>
    </citation>
    <scope>NUCLEOTIDE SEQUENCE [LARGE SCALE GENOMIC DNA]</scope>
    <source>
        <strain evidence="3 4">CCBAU 33202</strain>
    </source>
</reference>
<protein>
    <submittedName>
        <fullName evidence="2">Uncharacterized protein</fullName>
    </submittedName>
</protein>
<comment type="caution">
    <text evidence="2">The sequence shown here is derived from an EMBL/GenBank/DDBJ whole genome shotgun (WGS) entry which is preliminary data.</text>
</comment>
<reference evidence="2 5" key="2">
    <citation type="submission" date="2020-08" db="EMBL/GenBank/DDBJ databases">
        <title>Genomic Encyclopedia of Type Strains, Phase IV (KMG-IV): sequencing the most valuable type-strain genomes for metagenomic binning, comparative biology and taxonomic classification.</title>
        <authorList>
            <person name="Goeker M."/>
        </authorList>
    </citation>
    <scope>NUCLEOTIDE SEQUENCE [LARGE SCALE GENOMIC DNA]</scope>
    <source>
        <strain evidence="2 5">DSM 19331</strain>
    </source>
</reference>
<evidence type="ECO:0000256" key="1">
    <source>
        <dbReference type="SAM" id="Phobius"/>
    </source>
</evidence>
<proteinExistence type="predicted"/>
<accession>A0A7W6B7I8</accession>
<keyword evidence="1" id="KW-0472">Membrane</keyword>
<evidence type="ECO:0000313" key="2">
    <source>
        <dbReference type="EMBL" id="MBB3912931.1"/>
    </source>
</evidence>
<evidence type="ECO:0000313" key="3">
    <source>
        <dbReference type="EMBL" id="RUM15222.1"/>
    </source>
</evidence>
<name>A0A7W6B7I8_9HYPH</name>
<evidence type="ECO:0000313" key="5">
    <source>
        <dbReference type="Proteomes" id="UP000545490"/>
    </source>
</evidence>